<evidence type="ECO:0000313" key="1">
    <source>
        <dbReference type="EMBL" id="GKX65343.1"/>
    </source>
</evidence>
<dbReference type="Proteomes" id="UP001058074">
    <property type="component" value="Unassembled WGS sequence"/>
</dbReference>
<accession>A0ACB5R827</accession>
<organism evidence="1 2">
    <name type="scientific">Inconstantimicrobium mannanitabidum</name>
    <dbReference type="NCBI Taxonomy" id="1604901"/>
    <lineage>
        <taxon>Bacteria</taxon>
        <taxon>Bacillati</taxon>
        <taxon>Bacillota</taxon>
        <taxon>Clostridia</taxon>
        <taxon>Eubacteriales</taxon>
        <taxon>Clostridiaceae</taxon>
        <taxon>Inconstantimicrobium</taxon>
    </lineage>
</organism>
<gene>
    <name evidence="1" type="ORF">rsdtw13_06010</name>
</gene>
<dbReference type="EMBL" id="BROD01000001">
    <property type="protein sequence ID" value="GKX65343.1"/>
    <property type="molecule type" value="Genomic_DNA"/>
</dbReference>
<sequence length="155" mass="17504">MGYVKDLRAIIGTRPVNLVASTVIVTNHQNQILLQKRTEPYGSWGLPGGQIELGESTESAGKREVFEETGLIIDDLHLIDVFSGNADSHIQLKNGDEYYVVLVAYYTNNYKGTLKADGLETLECNFFSIDDIPTNTLKRHKDVIHRYLEIIKTYK</sequence>
<reference evidence="1" key="1">
    <citation type="journal article" date="2025" name="Int. J. Syst. Evol. Microbiol.">
        <title>Inconstantimicrobium mannanitabidum sp. nov., a novel member of the family Clostridiaceae isolated from anoxic soil under the treatment of reductive soil disinfestation.</title>
        <authorList>
            <person name="Ueki A."/>
            <person name="Tonouchi A."/>
            <person name="Honma S."/>
            <person name="Kaku N."/>
            <person name="Ueki K."/>
        </authorList>
    </citation>
    <scope>NUCLEOTIDE SEQUENCE</scope>
    <source>
        <strain evidence="1">TW13</strain>
    </source>
</reference>
<keyword evidence="2" id="KW-1185">Reference proteome</keyword>
<evidence type="ECO:0000313" key="2">
    <source>
        <dbReference type="Proteomes" id="UP001058074"/>
    </source>
</evidence>
<comment type="caution">
    <text evidence="1">The sequence shown here is derived from an EMBL/GenBank/DDBJ whole genome shotgun (WGS) entry which is preliminary data.</text>
</comment>
<name>A0ACB5R827_9CLOT</name>
<proteinExistence type="predicted"/>
<protein>
    <submittedName>
        <fullName evidence="1">DNA mismatch repair protein MutT</fullName>
    </submittedName>
</protein>